<dbReference type="GO" id="GO:0004519">
    <property type="term" value="F:endonuclease activity"/>
    <property type="evidence" value="ECO:0007669"/>
    <property type="project" value="UniProtKB-KW"/>
</dbReference>
<dbReference type="InterPro" id="IPR036691">
    <property type="entry name" value="Endo/exonu/phosph_ase_sf"/>
</dbReference>
<dbReference type="SUPFAM" id="SSF74853">
    <property type="entry name" value="Lamin A/C globular tail domain"/>
    <property type="match status" value="2"/>
</dbReference>
<proteinExistence type="inferred from homology"/>
<comment type="similarity">
    <text evidence="1">Belongs to the EndA/NucM nuclease family.</text>
</comment>
<evidence type="ECO:0000256" key="3">
    <source>
        <dbReference type="SAM" id="SignalP"/>
    </source>
</evidence>
<keyword evidence="7" id="KW-0540">Nuclease</keyword>
<accession>A0AAE9YT04</accession>
<dbReference type="NCBIfam" id="NF033681">
    <property type="entry name" value="ExeM_NucH_DNase"/>
    <property type="match status" value="1"/>
</dbReference>
<dbReference type="Gene3D" id="1.10.1330.10">
    <property type="entry name" value="Dockerin domain"/>
    <property type="match status" value="1"/>
</dbReference>
<dbReference type="InterPro" id="IPR036415">
    <property type="entry name" value="Lamin_tail_dom_sf"/>
</dbReference>
<dbReference type="PANTHER" id="PTHR42834">
    <property type="entry name" value="ENDONUCLEASE/EXONUCLEASE/PHOSPHATASE FAMILY PROTEIN (AFU_ORTHOLOGUE AFUA_3G09210)"/>
    <property type="match status" value="1"/>
</dbReference>
<protein>
    <submittedName>
        <fullName evidence="7">ExeM/NucH family extracellular endonuclease</fullName>
    </submittedName>
</protein>
<gene>
    <name evidence="7" type="ORF">SG35_003530</name>
</gene>
<dbReference type="Pfam" id="PF04231">
    <property type="entry name" value="Endonuclease_1"/>
    <property type="match status" value="1"/>
</dbReference>
<keyword evidence="7" id="KW-0255">Endonuclease</keyword>
<dbReference type="InterPro" id="IPR002048">
    <property type="entry name" value="EF_hand_dom"/>
</dbReference>
<evidence type="ECO:0000256" key="1">
    <source>
        <dbReference type="ARBA" id="ARBA00006429"/>
    </source>
</evidence>
<reference evidence="7 8" key="2">
    <citation type="journal article" date="2022" name="Mar. Drugs">
        <title>Bioassay-Guided Fractionation Leads to the Detection of Cholic Acid Generated by the Rare Thalassomonas sp.</title>
        <authorList>
            <person name="Pheiffer F."/>
            <person name="Schneider Y.K."/>
            <person name="Hansen E.H."/>
            <person name="Andersen J.H."/>
            <person name="Isaksson J."/>
            <person name="Busche T."/>
            <person name="R C."/>
            <person name="Kalinowski J."/>
            <person name="Zyl L.V."/>
            <person name="Trindade M."/>
        </authorList>
    </citation>
    <scope>NUCLEOTIDE SEQUENCE [LARGE SCALE GENOMIC DNA]</scope>
    <source>
        <strain evidence="7 8">A5K-106</strain>
    </source>
</reference>
<dbReference type="PROSITE" id="PS51841">
    <property type="entry name" value="LTD"/>
    <property type="match status" value="2"/>
</dbReference>
<keyword evidence="3" id="KW-0732">Signal</keyword>
<dbReference type="EMBL" id="CP059735">
    <property type="protein sequence ID" value="WDD99753.1"/>
    <property type="molecule type" value="Genomic_DNA"/>
</dbReference>
<dbReference type="InterPro" id="IPR036439">
    <property type="entry name" value="Dockerin_dom_sf"/>
</dbReference>
<dbReference type="CDD" id="cd04486">
    <property type="entry name" value="YhcR_OBF_like"/>
    <property type="match status" value="1"/>
</dbReference>
<feature type="region of interest" description="Disordered" evidence="2">
    <location>
        <begin position="315"/>
        <end position="348"/>
    </location>
</feature>
<dbReference type="Proteomes" id="UP000032568">
    <property type="component" value="Chromosome"/>
</dbReference>
<sequence>MKLKIPALLAFFCVPVTQASELVLNAVTGNQLSTGTSITSETSASLEGVCYNCPDLAKIADASTFDDAVYYADAINAVNNNYSAAEIKSAINTIISAGHKVLTYSEVWTALTETDEDPANPDNVILLYKGTSLAKLSNGSGSQSSNPDNWNREHVWAKSHGFSSSSNEAYTDIHHLRPTDISVNSSRGNLDFDNSMDTLSESPNTRIDSNSFEPRDEVKGDVARMVLYMDIRYEGLDTFTPDLTVVDRLTSTSEPALGRLCRLLEWHAADPVDATEQNRNDRIYEYQGNRNPFIDHSEWVDLLYSADTCVDDTTGGGTDGGGTDGGGTDGGGTDGGGTGGGTGNISTNGQLTITEVMQNPSGLSDNDAEWFEILNTGTGDINLNGWTIKDEDSDSFTITEDVIIPMGNYAILGKTTDTSINGGINVVYGYGDGMYLSNSSDEILLVSPEGEVVDSIAYDNGNEWPDPNGASMTLISATTDNSVGGNWTTESSNSYTDGNFGTPGTGDATFDLVITEVLQNPSKVSDSAGEWFEVLNKGAIAVNINGWTLRDDDNDSHQITEDVILPAGAYSIFANNSDSSSNGGVEAIYQFSGMYLSNGSDELVLEMSDGTIADYIAWDGGSQWPDPNGKSMTLTSASLDNNVGSNWFEETSKSFGSGDFGTPGTGPDVSDGTDASTIGICADEASLISSIQGIDNITSTQGQKHVIEGVVTSISASLNGFFVQEELADQDGDAQTSEGIFVANNANTITPAVGTVVRVFGEVSESYGRTQLNAGEDLLECGTAAVSATSLSLPFSSADAPEALEGMLVTIDSPLTVSNNYDLGKYGEVTLSNGRIFTPTNIYRPGTSEAIALAASNALNQITLDDGQNGTNPETVIYPGGNLSASNTLRAGDQVTALTGIMDYSYSKYRIIPSQAPDIAAVNSRTAAPELIKGNLTVASMNVLNLFNGDGQGGGFPTSRGADNLAEYERQIAKTVAAIITMDADIIGLMEVENDGVDANSTLVDLVSRLNAVAGDNSYAFVNTGGPIGTDEIAVALLYKPGTVSTASDAQVNNDEIFNRPPLAQTFSLNENGEQITIIANHFKAKLCTSATDLDKDQDDGQSCYNAKRQLQAQALIDWIAGDSVLSTQKDVLVMGDLNAYAMEDPIVKFTDQGYTNLIKHFNGTYAYSYTYGGAAGYLDHALASDSLLAKTVDTTDWHINADEPLVLDYNTENKSEQQLADFYAEDPYRFSDHDPVVISFKLEKAAQSGDVNGDGTLDFADYMLIYGMLGSTAGSANFDEAADLDADGQITFADMGLWQQIYANP</sequence>
<dbReference type="PROSITE" id="PS51766">
    <property type="entry name" value="DOCKERIN"/>
    <property type="match status" value="1"/>
</dbReference>
<evidence type="ECO:0000259" key="5">
    <source>
        <dbReference type="PROSITE" id="PS51766"/>
    </source>
</evidence>
<evidence type="ECO:0000256" key="2">
    <source>
        <dbReference type="SAM" id="MobiDB-lite"/>
    </source>
</evidence>
<dbReference type="InterPro" id="IPR044925">
    <property type="entry name" value="His-Me_finger_sf"/>
</dbReference>
<dbReference type="SUPFAM" id="SSF63446">
    <property type="entry name" value="Type I dockerin domain"/>
    <property type="match status" value="1"/>
</dbReference>
<dbReference type="InterPro" id="IPR001322">
    <property type="entry name" value="Lamin_tail_dom"/>
</dbReference>
<feature type="domain" description="LTD" evidence="6">
    <location>
        <begin position="339"/>
        <end position="466"/>
    </location>
</feature>
<dbReference type="PANTHER" id="PTHR42834:SF1">
    <property type="entry name" value="ENDONUCLEASE_EXONUCLEASE_PHOSPHATASE FAMILY PROTEIN (AFU_ORTHOLOGUE AFUA_3G09210)"/>
    <property type="match status" value="1"/>
</dbReference>
<dbReference type="Pfam" id="PF00404">
    <property type="entry name" value="Dockerin_1"/>
    <property type="match status" value="1"/>
</dbReference>
<dbReference type="KEGG" id="tact:SG35_003530"/>
<evidence type="ECO:0000313" key="8">
    <source>
        <dbReference type="Proteomes" id="UP000032568"/>
    </source>
</evidence>
<dbReference type="GO" id="GO:0000272">
    <property type="term" value="P:polysaccharide catabolic process"/>
    <property type="evidence" value="ECO:0007669"/>
    <property type="project" value="InterPro"/>
</dbReference>
<dbReference type="GO" id="GO:0005509">
    <property type="term" value="F:calcium ion binding"/>
    <property type="evidence" value="ECO:0007669"/>
    <property type="project" value="InterPro"/>
</dbReference>
<evidence type="ECO:0000259" key="4">
    <source>
        <dbReference type="PROSITE" id="PS50222"/>
    </source>
</evidence>
<dbReference type="PROSITE" id="PS50222">
    <property type="entry name" value="EF_HAND_2"/>
    <property type="match status" value="1"/>
</dbReference>
<keyword evidence="8" id="KW-1185">Reference proteome</keyword>
<dbReference type="CDD" id="cd10283">
    <property type="entry name" value="MnuA_DNase1-like"/>
    <property type="match status" value="1"/>
</dbReference>
<feature type="compositionally biased region" description="Gly residues" evidence="2">
    <location>
        <begin position="315"/>
        <end position="343"/>
    </location>
</feature>
<feature type="domain" description="EF-hand" evidence="4">
    <location>
        <begin position="1238"/>
        <end position="1273"/>
    </location>
</feature>
<dbReference type="InterPro" id="IPR002105">
    <property type="entry name" value="Dockerin_1_rpt"/>
</dbReference>
<keyword evidence="7" id="KW-0378">Hydrolase</keyword>
<dbReference type="InterPro" id="IPR007346">
    <property type="entry name" value="Endonuclease-I"/>
</dbReference>
<dbReference type="InterPro" id="IPR016134">
    <property type="entry name" value="Dockerin_dom"/>
</dbReference>
<dbReference type="Pfam" id="PF00932">
    <property type="entry name" value="LTD"/>
    <property type="match status" value="2"/>
</dbReference>
<dbReference type="InterPro" id="IPR018247">
    <property type="entry name" value="EF_Hand_1_Ca_BS"/>
</dbReference>
<name>A0AAE9YT04_9GAMM</name>
<feature type="domain" description="Dockerin" evidence="5">
    <location>
        <begin position="1245"/>
        <end position="1306"/>
    </location>
</feature>
<dbReference type="Gene3D" id="3.60.10.10">
    <property type="entry name" value="Endonuclease/exonuclease/phosphatase"/>
    <property type="match status" value="1"/>
</dbReference>
<feature type="chain" id="PRO_5042120937" evidence="3">
    <location>
        <begin position="20"/>
        <end position="1306"/>
    </location>
</feature>
<dbReference type="PROSITE" id="PS00018">
    <property type="entry name" value="EF_HAND_1"/>
    <property type="match status" value="2"/>
</dbReference>
<dbReference type="InterPro" id="IPR047971">
    <property type="entry name" value="ExeM-like"/>
</dbReference>
<dbReference type="Pfam" id="PF03372">
    <property type="entry name" value="Exo_endo_phos"/>
    <property type="match status" value="1"/>
</dbReference>
<dbReference type="InterPro" id="IPR005135">
    <property type="entry name" value="Endo/exonuclease/phosphatase"/>
</dbReference>
<feature type="domain" description="LTD" evidence="6">
    <location>
        <begin position="496"/>
        <end position="626"/>
    </location>
</feature>
<organism evidence="7 8">
    <name type="scientific">Thalassomonas actiniarum</name>
    <dbReference type="NCBI Taxonomy" id="485447"/>
    <lineage>
        <taxon>Bacteria</taxon>
        <taxon>Pseudomonadati</taxon>
        <taxon>Pseudomonadota</taxon>
        <taxon>Gammaproteobacteria</taxon>
        <taxon>Alteromonadales</taxon>
        <taxon>Colwelliaceae</taxon>
        <taxon>Thalassomonas</taxon>
    </lineage>
</organism>
<dbReference type="Gene3D" id="2.60.40.1260">
    <property type="entry name" value="Lamin Tail domain"/>
    <property type="match status" value="2"/>
</dbReference>
<feature type="compositionally biased region" description="Polar residues" evidence="2">
    <location>
        <begin position="195"/>
        <end position="212"/>
    </location>
</feature>
<feature type="region of interest" description="Disordered" evidence="2">
    <location>
        <begin position="193"/>
        <end position="213"/>
    </location>
</feature>
<dbReference type="GO" id="GO:0004553">
    <property type="term" value="F:hydrolase activity, hydrolyzing O-glycosyl compounds"/>
    <property type="evidence" value="ECO:0007669"/>
    <property type="project" value="InterPro"/>
</dbReference>
<dbReference type="SUPFAM" id="SSF54060">
    <property type="entry name" value="His-Me finger endonucleases"/>
    <property type="match status" value="1"/>
</dbReference>
<evidence type="ECO:0000313" key="7">
    <source>
        <dbReference type="EMBL" id="WDD99753.1"/>
    </source>
</evidence>
<dbReference type="RefSeq" id="WP_053043199.1">
    <property type="nucleotide sequence ID" value="NZ_CP059735.1"/>
</dbReference>
<dbReference type="SUPFAM" id="SSF56219">
    <property type="entry name" value="DNase I-like"/>
    <property type="match status" value="1"/>
</dbReference>
<reference evidence="7 8" key="1">
    <citation type="journal article" date="2015" name="Genome Announc.">
        <title>Draft Genome Sequences of Marine Isolates of Thalassomonas viridans and Thalassomonas actiniarum.</title>
        <authorList>
            <person name="Olonade I."/>
            <person name="van Zyl L.J."/>
            <person name="Trindade M."/>
        </authorList>
    </citation>
    <scope>NUCLEOTIDE SEQUENCE [LARGE SCALE GENOMIC DNA]</scope>
    <source>
        <strain evidence="7 8">A5K-106</strain>
    </source>
</reference>
<feature type="signal peptide" evidence="3">
    <location>
        <begin position="1"/>
        <end position="19"/>
    </location>
</feature>
<evidence type="ECO:0000259" key="6">
    <source>
        <dbReference type="PROSITE" id="PS51841"/>
    </source>
</evidence>